<dbReference type="PRINTS" id="PR00458">
    <property type="entry name" value="PEROXIDASE"/>
</dbReference>
<keyword evidence="12" id="KW-0873">Pyrrolidone carboxylic acid</keyword>
<evidence type="ECO:0000256" key="16">
    <source>
        <dbReference type="PIRSR" id="PIRSR600823-5"/>
    </source>
</evidence>
<feature type="binding site" evidence="14">
    <location>
        <position position="181"/>
    </location>
    <ligand>
        <name>substrate</name>
    </ligand>
</feature>
<evidence type="ECO:0000256" key="9">
    <source>
        <dbReference type="ARBA" id="ARBA00023004"/>
    </source>
</evidence>
<evidence type="ECO:0000259" key="18">
    <source>
        <dbReference type="PROSITE" id="PS50873"/>
    </source>
</evidence>
<feature type="binding site" evidence="15">
    <location>
        <position position="256"/>
    </location>
    <ligand>
        <name>Ca(2+)</name>
        <dbReference type="ChEBI" id="CHEBI:29108"/>
        <label>2</label>
    </ligand>
</feature>
<keyword evidence="5 17" id="KW-0349">Heme</keyword>
<accession>M8C8J5</accession>
<comment type="subcellular location">
    <subcellularLocation>
        <location evidence="17">Secreted</location>
    </subcellularLocation>
</comment>
<dbReference type="Gene3D" id="1.10.420.10">
    <property type="entry name" value="Peroxidase, domain 2"/>
    <property type="match status" value="1"/>
</dbReference>
<reference evidence="19" key="1">
    <citation type="submission" date="2015-06" db="UniProtKB">
        <authorList>
            <consortium name="EnsemblPlants"/>
        </authorList>
    </citation>
    <scope>IDENTIFICATION</scope>
</reference>
<dbReference type="GO" id="GO:0020037">
    <property type="term" value="F:heme binding"/>
    <property type="evidence" value="ECO:0007669"/>
    <property type="project" value="UniProtKB-UniRule"/>
</dbReference>
<dbReference type="Pfam" id="PF00141">
    <property type="entry name" value="peroxidase"/>
    <property type="match status" value="1"/>
</dbReference>
<dbReference type="GO" id="GO:0140825">
    <property type="term" value="F:lactoperoxidase activity"/>
    <property type="evidence" value="ECO:0007669"/>
    <property type="project" value="UniProtKB-EC"/>
</dbReference>
<evidence type="ECO:0000256" key="12">
    <source>
        <dbReference type="ARBA" id="ARBA00023283"/>
    </source>
</evidence>
<dbReference type="PANTHER" id="PTHR31388:SF161">
    <property type="entry name" value="PEROXIDASE"/>
    <property type="match status" value="1"/>
</dbReference>
<dbReference type="InterPro" id="IPR010255">
    <property type="entry name" value="Haem_peroxidase_sf"/>
</dbReference>
<evidence type="ECO:0000256" key="6">
    <source>
        <dbReference type="ARBA" id="ARBA00022723"/>
    </source>
</evidence>
<dbReference type="ExpressionAtlas" id="M8C8J5">
    <property type="expression patterns" value="baseline"/>
</dbReference>
<evidence type="ECO:0000256" key="10">
    <source>
        <dbReference type="ARBA" id="ARBA00023157"/>
    </source>
</evidence>
<evidence type="ECO:0000256" key="17">
    <source>
        <dbReference type="RuleBase" id="RU362060"/>
    </source>
</evidence>
<dbReference type="GO" id="GO:0005576">
    <property type="term" value="C:extracellular region"/>
    <property type="evidence" value="ECO:0007669"/>
    <property type="project" value="UniProtKB-SubCell"/>
</dbReference>
<name>M8C8J5_AEGTA</name>
<feature type="disulfide bond" evidence="16">
    <location>
        <begin position="139"/>
        <end position="341"/>
    </location>
</feature>
<dbReference type="PROSITE" id="PS50873">
    <property type="entry name" value="PEROXIDASE_4"/>
    <property type="match status" value="1"/>
</dbReference>
<comment type="catalytic activity">
    <reaction evidence="1 17">
        <text>2 a phenolic donor + H2O2 = 2 a phenolic radical donor + 2 H2O</text>
        <dbReference type="Rhea" id="RHEA:56136"/>
        <dbReference type="ChEBI" id="CHEBI:15377"/>
        <dbReference type="ChEBI" id="CHEBI:16240"/>
        <dbReference type="ChEBI" id="CHEBI:139520"/>
        <dbReference type="ChEBI" id="CHEBI:139521"/>
        <dbReference type="EC" id="1.11.1.7"/>
    </reaction>
</comment>
<dbReference type="InterPro" id="IPR019793">
    <property type="entry name" value="Peroxidases_heam-ligand_BS"/>
</dbReference>
<keyword evidence="6 15" id="KW-0479">Metal-binding</keyword>
<keyword evidence="10 16" id="KW-1015">Disulfide bond</keyword>
<comment type="cofactor">
    <cofactor evidence="15 17">
        <name>Ca(2+)</name>
        <dbReference type="ChEBI" id="CHEBI:29108"/>
    </cofactor>
    <text evidence="15 17">Binds 2 calcium ions per subunit.</text>
</comment>
<comment type="similarity">
    <text evidence="2">Belongs to the peroxidase family. Ascorbate peroxidase subfamily.</text>
</comment>
<dbReference type="SUPFAM" id="SSF48113">
    <property type="entry name" value="Heme-dependent peroxidases"/>
    <property type="match status" value="1"/>
</dbReference>
<dbReference type="PROSITE" id="PS00435">
    <property type="entry name" value="PEROXIDASE_1"/>
    <property type="match status" value="1"/>
</dbReference>
<feature type="disulfide bond" evidence="16">
    <location>
        <begin position="218"/>
        <end position="243"/>
    </location>
</feature>
<proteinExistence type="inferred from homology"/>
<keyword evidence="4 17" id="KW-0575">Peroxidase</keyword>
<comment type="similarity">
    <text evidence="17">Belongs to the peroxidase family. Classical plant (class III) peroxidase subfamily.</text>
</comment>
<feature type="binding site" evidence="15">
    <location>
        <position position="259"/>
    </location>
    <ligand>
        <name>Ca(2+)</name>
        <dbReference type="ChEBI" id="CHEBI:29108"/>
        <label>2</label>
    </ligand>
</feature>
<dbReference type="AlphaFoldDB" id="M8C8J5"/>
<feature type="binding site" evidence="15">
    <location>
        <position position="87"/>
    </location>
    <ligand>
        <name>Ca(2+)</name>
        <dbReference type="ChEBI" id="CHEBI:29108"/>
        <label>1</label>
    </ligand>
</feature>
<comment type="function">
    <text evidence="17">Removal of H(2)O(2), oxidation of toxic reductants, biosynthesis and degradation of lignin, suberization, auxin catabolism, response to environmental stresses such as wounding, pathogen attack and oxidative stress.</text>
</comment>
<evidence type="ECO:0000256" key="7">
    <source>
        <dbReference type="ARBA" id="ARBA00022837"/>
    </source>
</evidence>
<evidence type="ECO:0000256" key="8">
    <source>
        <dbReference type="ARBA" id="ARBA00023002"/>
    </source>
</evidence>
<keyword evidence="7 15" id="KW-0106">Calcium</keyword>
<feature type="domain" description="Plant heme peroxidase family profile" evidence="18">
    <location>
        <begin position="82"/>
        <end position="345"/>
    </location>
</feature>
<evidence type="ECO:0000256" key="3">
    <source>
        <dbReference type="ARBA" id="ARBA00012313"/>
    </source>
</evidence>
<dbReference type="PRINTS" id="PR00461">
    <property type="entry name" value="PLPEROXIDASE"/>
</dbReference>
<dbReference type="GO" id="GO:0006979">
    <property type="term" value="P:response to oxidative stress"/>
    <property type="evidence" value="ECO:0007669"/>
    <property type="project" value="UniProtKB-UniRule"/>
</dbReference>
<keyword evidence="9 15" id="KW-0408">Iron</keyword>
<dbReference type="GO" id="GO:0046872">
    <property type="term" value="F:metal ion binding"/>
    <property type="evidence" value="ECO:0007669"/>
    <property type="project" value="UniProtKB-UniRule"/>
</dbReference>
<evidence type="ECO:0000256" key="14">
    <source>
        <dbReference type="PIRSR" id="PIRSR600823-2"/>
    </source>
</evidence>
<organism evidence="19">
    <name type="scientific">Aegilops tauschii</name>
    <name type="common">Tausch's goatgrass</name>
    <name type="synonym">Aegilops squarrosa</name>
    <dbReference type="NCBI Taxonomy" id="37682"/>
    <lineage>
        <taxon>Eukaryota</taxon>
        <taxon>Viridiplantae</taxon>
        <taxon>Streptophyta</taxon>
        <taxon>Embryophyta</taxon>
        <taxon>Tracheophyta</taxon>
        <taxon>Spermatophyta</taxon>
        <taxon>Magnoliopsida</taxon>
        <taxon>Liliopsida</taxon>
        <taxon>Poales</taxon>
        <taxon>Poaceae</taxon>
        <taxon>BOP clade</taxon>
        <taxon>Pooideae</taxon>
        <taxon>Triticodae</taxon>
        <taxon>Triticeae</taxon>
        <taxon>Triticinae</taxon>
        <taxon>Aegilops</taxon>
    </lineage>
</organism>
<evidence type="ECO:0000256" key="5">
    <source>
        <dbReference type="ARBA" id="ARBA00022617"/>
    </source>
</evidence>
<dbReference type="PANTHER" id="PTHR31388">
    <property type="entry name" value="PEROXIDASE 72-RELATED"/>
    <property type="match status" value="1"/>
</dbReference>
<evidence type="ECO:0000256" key="2">
    <source>
        <dbReference type="ARBA" id="ARBA00006873"/>
    </source>
</evidence>
<sequence>MHSTYTKYGIMTPRKRKGKRLRAATIIEQLAGCGCALGMSKEVRARIAFEHSKERVCSFRISLSPRPLHPHPPQNFLSYSRQGCDASVLLNETSVGGNERGAFGNVGSLRGFAVIEQIKKDVEAVCKKPYSNNGPVVSCADILAVAARDSVVALGGPSWEVKLGRRDSTTASVAQANQDLPPPFLDVAGLNASFAGKGFSLTEMVALSGAHTIGMAQCQNFRGRLYNEPNINTTYATKLKLNCPTSGGNTNLAPLDDDTATPPNPDLFNNDFFINLQSEKGLLHSDQVLYNATAPAGATEGIVNGFASSQAAFFSAFASAMVKMANLSPLTGSQGQVRTVCSIPN</sequence>
<dbReference type="InterPro" id="IPR000823">
    <property type="entry name" value="Peroxidase_pln"/>
</dbReference>
<protein>
    <recommendedName>
        <fullName evidence="3 17">Peroxidase</fullName>
        <ecNumber evidence="3 17">1.11.1.7</ecNumber>
    </recommendedName>
</protein>
<feature type="binding site" evidence="15">
    <location>
        <position position="212"/>
    </location>
    <ligand>
        <name>Ca(2+)</name>
        <dbReference type="ChEBI" id="CHEBI:29108"/>
        <label>2</label>
    </ligand>
</feature>
<feature type="binding site" evidence="15">
    <location>
        <position position="83"/>
    </location>
    <ligand>
        <name>Ca(2+)</name>
        <dbReference type="ChEBI" id="CHEBI:29108"/>
        <label>1</label>
    </ligand>
</feature>
<dbReference type="InterPro" id="IPR033905">
    <property type="entry name" value="Secretory_peroxidase"/>
</dbReference>
<evidence type="ECO:0000256" key="13">
    <source>
        <dbReference type="ARBA" id="ARBA00023324"/>
    </source>
</evidence>
<evidence type="ECO:0000256" key="11">
    <source>
        <dbReference type="ARBA" id="ARBA00023180"/>
    </source>
</evidence>
<comment type="cofactor">
    <cofactor evidence="15 17">
        <name>heme b</name>
        <dbReference type="ChEBI" id="CHEBI:60344"/>
    </cofactor>
    <text evidence="15 17">Binds 1 heme b (iron(II)-protoporphyrin IX) group per subunit.</text>
</comment>
<keyword evidence="8 17" id="KW-0560">Oxidoreductase</keyword>
<feature type="binding site" description="axial binding residue" evidence="15">
    <location>
        <position position="211"/>
    </location>
    <ligand>
        <name>heme b</name>
        <dbReference type="ChEBI" id="CHEBI:60344"/>
    </ligand>
    <ligandPart>
        <name>Fe</name>
        <dbReference type="ChEBI" id="CHEBI:18248"/>
    </ligandPart>
</feature>
<dbReference type="Gene3D" id="1.10.520.10">
    <property type="match status" value="1"/>
</dbReference>
<dbReference type="EC" id="1.11.1.7" evidence="3 17"/>
<keyword evidence="11" id="KW-0325">Glycoprotein</keyword>
<dbReference type="CDD" id="cd00693">
    <property type="entry name" value="secretory_peroxidase"/>
    <property type="match status" value="1"/>
</dbReference>
<evidence type="ECO:0000256" key="1">
    <source>
        <dbReference type="ARBA" id="ARBA00000189"/>
    </source>
</evidence>
<evidence type="ECO:0000256" key="15">
    <source>
        <dbReference type="PIRSR" id="PIRSR600823-3"/>
    </source>
</evidence>
<dbReference type="InterPro" id="IPR002016">
    <property type="entry name" value="Haem_peroxidase"/>
</dbReference>
<dbReference type="GO" id="GO:0042744">
    <property type="term" value="P:hydrogen peroxide catabolic process"/>
    <property type="evidence" value="ECO:0007669"/>
    <property type="project" value="UniProtKB-KW"/>
</dbReference>
<keyword evidence="17" id="KW-0964">Secreted</keyword>
<dbReference type="EnsemblPlants" id="EMT23347">
    <property type="protein sequence ID" value="EMT23347"/>
    <property type="gene ID" value="F775_25528"/>
</dbReference>
<dbReference type="FunFam" id="1.10.420.10:FF:000006">
    <property type="entry name" value="Peroxidase"/>
    <property type="match status" value="1"/>
</dbReference>
<evidence type="ECO:0000256" key="4">
    <source>
        <dbReference type="ARBA" id="ARBA00022559"/>
    </source>
</evidence>
<feature type="binding site" evidence="15">
    <location>
        <position position="99"/>
    </location>
    <ligand>
        <name>Ca(2+)</name>
        <dbReference type="ChEBI" id="CHEBI:29108"/>
        <label>1</label>
    </ligand>
</feature>
<keyword evidence="13 17" id="KW-0376">Hydrogen peroxide</keyword>
<feature type="binding site" evidence="15">
    <location>
        <position position="85"/>
    </location>
    <ligand>
        <name>Ca(2+)</name>
        <dbReference type="ChEBI" id="CHEBI:29108"/>
        <label>1</label>
    </ligand>
</feature>
<evidence type="ECO:0000313" key="19">
    <source>
        <dbReference type="EnsemblPlants" id="EMT23347"/>
    </source>
</evidence>